<evidence type="ECO:0000313" key="3">
    <source>
        <dbReference type="Proteomes" id="UP000323300"/>
    </source>
</evidence>
<dbReference type="GO" id="GO:0003677">
    <property type="term" value="F:DNA binding"/>
    <property type="evidence" value="ECO:0007669"/>
    <property type="project" value="InterPro"/>
</dbReference>
<dbReference type="InterPro" id="IPR012318">
    <property type="entry name" value="HTH_CRP"/>
</dbReference>
<organism evidence="2 3">
    <name type="scientific">Neomesorhizobium albiziae</name>
    <dbReference type="NCBI Taxonomy" id="335020"/>
    <lineage>
        <taxon>Bacteria</taxon>
        <taxon>Pseudomonadati</taxon>
        <taxon>Pseudomonadota</taxon>
        <taxon>Alphaproteobacteria</taxon>
        <taxon>Hyphomicrobiales</taxon>
        <taxon>Phyllobacteriaceae</taxon>
        <taxon>Neomesorhizobium</taxon>
    </lineage>
</organism>
<dbReference type="Gene3D" id="1.10.10.10">
    <property type="entry name" value="Winged helix-like DNA-binding domain superfamily/Winged helix DNA-binding domain"/>
    <property type="match status" value="1"/>
</dbReference>
<evidence type="ECO:0000259" key="1">
    <source>
        <dbReference type="PROSITE" id="PS51063"/>
    </source>
</evidence>
<accession>A0A1I4FDT3</accession>
<dbReference type="SUPFAM" id="SSF46785">
    <property type="entry name" value="Winged helix' DNA-binding domain"/>
    <property type="match status" value="1"/>
</dbReference>
<protein>
    <submittedName>
        <fullName evidence="2">Crp-like helix-turn-helix domain-containing protein</fullName>
    </submittedName>
</protein>
<sequence>MAHLFCELYLRLEAAGIASQNRFEFPLKQGQFADVLGLSLVHVNKNIQKLRSTRLVDWKDGIVTINDFDGLAELADFDATYLSLRAEPR</sequence>
<proteinExistence type="predicted"/>
<dbReference type="Proteomes" id="UP000323300">
    <property type="component" value="Unassembled WGS sequence"/>
</dbReference>
<dbReference type="InterPro" id="IPR036388">
    <property type="entry name" value="WH-like_DNA-bd_sf"/>
</dbReference>
<dbReference type="EMBL" id="FOSL01000041">
    <property type="protein sequence ID" value="SFL15047.1"/>
    <property type="molecule type" value="Genomic_DNA"/>
</dbReference>
<dbReference type="PROSITE" id="PS51063">
    <property type="entry name" value="HTH_CRP_2"/>
    <property type="match status" value="1"/>
</dbReference>
<dbReference type="Pfam" id="PF13545">
    <property type="entry name" value="HTH_Crp_2"/>
    <property type="match status" value="1"/>
</dbReference>
<feature type="domain" description="HTH crp-type" evidence="1">
    <location>
        <begin position="1"/>
        <end position="69"/>
    </location>
</feature>
<gene>
    <name evidence="2" type="ORF">SAMN04488498_1414</name>
</gene>
<name>A0A1I4FDT3_9HYPH</name>
<dbReference type="AlphaFoldDB" id="A0A1I4FDT3"/>
<keyword evidence="3" id="KW-1185">Reference proteome</keyword>
<dbReference type="GO" id="GO:0006355">
    <property type="term" value="P:regulation of DNA-templated transcription"/>
    <property type="evidence" value="ECO:0007669"/>
    <property type="project" value="InterPro"/>
</dbReference>
<dbReference type="InterPro" id="IPR036390">
    <property type="entry name" value="WH_DNA-bd_sf"/>
</dbReference>
<evidence type="ECO:0000313" key="2">
    <source>
        <dbReference type="EMBL" id="SFL15047.1"/>
    </source>
</evidence>
<reference evidence="2 3" key="1">
    <citation type="submission" date="2016-10" db="EMBL/GenBank/DDBJ databases">
        <authorList>
            <person name="Varghese N."/>
            <person name="Submissions S."/>
        </authorList>
    </citation>
    <scope>NUCLEOTIDE SEQUENCE [LARGE SCALE GENOMIC DNA]</scope>
    <source>
        <strain evidence="2 3">DSM 21822</strain>
    </source>
</reference>